<dbReference type="InterPro" id="IPR029058">
    <property type="entry name" value="AB_hydrolase_fold"/>
</dbReference>
<dbReference type="AlphaFoldDB" id="A0A418AH63"/>
<name>A0A418AH63_9STRA</name>
<comment type="caution">
    <text evidence="8">The sequence shown here is derived from an EMBL/GenBank/DDBJ whole genome shotgun (WGS) entry which is preliminary data.</text>
</comment>
<protein>
    <submittedName>
        <fullName evidence="8">Uncharacterized protein</fullName>
    </submittedName>
</protein>
<dbReference type="VEuPathDB" id="FungiDB:H310_11462"/>
<feature type="transmembrane region" description="Helical" evidence="7">
    <location>
        <begin position="138"/>
        <end position="156"/>
    </location>
</feature>
<evidence type="ECO:0000313" key="9">
    <source>
        <dbReference type="Proteomes" id="UP000285060"/>
    </source>
</evidence>
<dbReference type="SUPFAM" id="SSF53474">
    <property type="entry name" value="alpha/beta-Hydrolases"/>
    <property type="match status" value="1"/>
</dbReference>
<keyword evidence="4 7" id="KW-0472">Membrane</keyword>
<dbReference type="Proteomes" id="UP000285060">
    <property type="component" value="Unassembled WGS sequence"/>
</dbReference>
<dbReference type="PANTHER" id="PTHR12265:SF30">
    <property type="entry name" value="TRANSMEMBRANE PROTEIN 53"/>
    <property type="match status" value="1"/>
</dbReference>
<keyword evidence="2 7" id="KW-0812">Transmembrane</keyword>
<dbReference type="Gene3D" id="3.40.50.1820">
    <property type="entry name" value="alpha/beta hydrolase"/>
    <property type="match status" value="1"/>
</dbReference>
<organism evidence="8 9">
    <name type="scientific">Aphanomyces invadans</name>
    <dbReference type="NCBI Taxonomy" id="157072"/>
    <lineage>
        <taxon>Eukaryota</taxon>
        <taxon>Sar</taxon>
        <taxon>Stramenopiles</taxon>
        <taxon>Oomycota</taxon>
        <taxon>Saprolegniomycetes</taxon>
        <taxon>Saprolegniales</taxon>
        <taxon>Verrucalvaceae</taxon>
        <taxon>Aphanomyces</taxon>
    </lineage>
</organism>
<dbReference type="EMBL" id="QUSY01002508">
    <property type="protein sequence ID" value="RHY20964.1"/>
    <property type="molecule type" value="Genomic_DNA"/>
</dbReference>
<evidence type="ECO:0000256" key="5">
    <source>
        <dbReference type="ARBA" id="ARBA00023242"/>
    </source>
</evidence>
<keyword evidence="3 7" id="KW-1133">Transmembrane helix</keyword>
<evidence type="ECO:0000256" key="6">
    <source>
        <dbReference type="ARBA" id="ARBA00034303"/>
    </source>
</evidence>
<accession>A0A418AH63</accession>
<evidence type="ECO:0000256" key="3">
    <source>
        <dbReference type="ARBA" id="ARBA00022989"/>
    </source>
</evidence>
<evidence type="ECO:0000313" key="8">
    <source>
        <dbReference type="EMBL" id="RHY20964.1"/>
    </source>
</evidence>
<comment type="subcellular location">
    <subcellularLocation>
        <location evidence="6">Nucleus outer membrane</location>
        <topology evidence="6">Single-pass membrane protein</topology>
    </subcellularLocation>
</comment>
<evidence type="ECO:0000256" key="4">
    <source>
        <dbReference type="ARBA" id="ARBA00023136"/>
    </source>
</evidence>
<sequence length="260" mass="29352">MTELTVVVICGWLMAKHRPLEKYVELYAAMGYRTFVLHSNPWHLFLPQSTVQKKAFLEFQAWVESETRTNDAVVILPHILSNGGCWSWYCLENHIVQAGVPFKVPTMILDSAPSKPYAHGTAPAAFTAQMKNPILRQAMMWILTAVFVLHAFVVRVCGYTHPVELQFERLIHRDAAIPKLFLYSDNDVMIPPDQIEYAITTAKQLNTPAEAVNFETSKHVAHLSHSPDRYTKAVREFLAKYGRSTPNAHAVTPATTSSVF</sequence>
<proteinExistence type="inferred from homology"/>
<dbReference type="Pfam" id="PF05705">
    <property type="entry name" value="DUF829"/>
    <property type="match status" value="1"/>
</dbReference>
<dbReference type="InterPro" id="IPR008547">
    <property type="entry name" value="DUF829_TMEM53"/>
</dbReference>
<evidence type="ECO:0000256" key="7">
    <source>
        <dbReference type="SAM" id="Phobius"/>
    </source>
</evidence>
<gene>
    <name evidence="8" type="ORF">DYB32_009927</name>
</gene>
<reference evidence="8 9" key="1">
    <citation type="submission" date="2018-08" db="EMBL/GenBank/DDBJ databases">
        <title>Aphanomyces genome sequencing and annotation.</title>
        <authorList>
            <person name="Minardi D."/>
            <person name="Oidtmann B."/>
            <person name="Van Der Giezen M."/>
            <person name="Studholme D.J."/>
        </authorList>
    </citation>
    <scope>NUCLEOTIDE SEQUENCE [LARGE SCALE GENOMIC DNA]</scope>
    <source>
        <strain evidence="8 9">NJM0002</strain>
    </source>
</reference>
<evidence type="ECO:0000256" key="1">
    <source>
        <dbReference type="ARBA" id="ARBA00007387"/>
    </source>
</evidence>
<evidence type="ECO:0000256" key="2">
    <source>
        <dbReference type="ARBA" id="ARBA00022692"/>
    </source>
</evidence>
<keyword evidence="5" id="KW-0539">Nucleus</keyword>
<dbReference type="GO" id="GO:0005640">
    <property type="term" value="C:nuclear outer membrane"/>
    <property type="evidence" value="ECO:0007669"/>
    <property type="project" value="UniProtKB-SubCell"/>
</dbReference>
<keyword evidence="9" id="KW-1185">Reference proteome</keyword>
<comment type="similarity">
    <text evidence="1">Belongs to the TMEM53 family.</text>
</comment>
<dbReference type="PANTHER" id="PTHR12265">
    <property type="entry name" value="TRANSMEMBRANE PROTEIN 53"/>
    <property type="match status" value="1"/>
</dbReference>